<keyword evidence="2" id="KW-1185">Reference proteome</keyword>
<name>U9V6F6_RHIID</name>
<sequence length="428" mass="49699">MGTEINNLNCLYCNKFFYEELWCRECDPQRLMQGWTSGNPIIDKCIKDTMYKAALDMYLEWVPFDKFTDIEKIGQGGFSEVYSATWLTVRPLIFYYGKTFKVVLKKLNGSRNISDRYITELFLHWNLYKHTGLRFFGLTKDPETNDFMMIMQYAEYGSLKQHLSNNFNNILWKDKVEILFFMSLRLGCVHDLGYFHKDLHSGNVLQYNESGIRLPKASISDFGLCGPANEQNPDNKVYGVLPYVAPEVLNKEPFTTSADVYSFGVIMAELSSGKPPFHNKRHDFNLALAICDGHRPEFGRGTPEFYKKLAYKCMNANPNERPTTQELFDIINIWRYSMSTNRLYYGREFEKFDNIKEVLKADFEKANEEIPNISTSFETDPDAVYTSRELTFDNPLPRPVNSSIITSYINNDKIRGSQMLELSITQQI</sequence>
<dbReference type="HOGENOM" id="CLU_000288_7_34_1"/>
<dbReference type="PROSITE" id="PS00107">
    <property type="entry name" value="PROTEIN_KINASE_ATP"/>
    <property type="match status" value="1"/>
</dbReference>
<dbReference type="InterPro" id="IPR001245">
    <property type="entry name" value="Ser-Thr/Tyr_kinase_cat_dom"/>
</dbReference>
<dbReference type="Proteomes" id="UP000018888">
    <property type="component" value="Unassembled WGS sequence"/>
</dbReference>
<dbReference type="GO" id="GO:0004674">
    <property type="term" value="F:protein serine/threonine kinase activity"/>
    <property type="evidence" value="ECO:0007669"/>
    <property type="project" value="TreeGrafter"/>
</dbReference>
<reference evidence="1 2" key="1">
    <citation type="journal article" date="2013" name="Proc. Natl. Acad. Sci. U.S.A.">
        <title>Genome of an arbuscular mycorrhizal fungus provides insight into the oldest plant symbiosis.</title>
        <authorList>
            <person name="Tisserant E."/>
            <person name="Malbreil M."/>
            <person name="Kuo A."/>
            <person name="Kohler A."/>
            <person name="Symeonidi A."/>
            <person name="Balestrini R."/>
            <person name="Charron P."/>
            <person name="Duensing N."/>
            <person name="Frei Dit Frey N."/>
            <person name="Gianinazzi-Pearson V."/>
            <person name="Gilbert L.B."/>
            <person name="Handa Y."/>
            <person name="Herr J.R."/>
            <person name="Hijri M."/>
            <person name="Koul R."/>
            <person name="Kawaguchi M."/>
            <person name="Krajinski F."/>
            <person name="Lammers P.J."/>
            <person name="Masclaux F.G."/>
            <person name="Murat C."/>
            <person name="Morin E."/>
            <person name="Ndikumana S."/>
            <person name="Pagni M."/>
            <person name="Petitpierre D."/>
            <person name="Requena N."/>
            <person name="Rosikiewicz P."/>
            <person name="Riley R."/>
            <person name="Saito K."/>
            <person name="San Clemente H."/>
            <person name="Shapiro H."/>
            <person name="van Tuinen D."/>
            <person name="Becard G."/>
            <person name="Bonfante P."/>
            <person name="Paszkowski U."/>
            <person name="Shachar-Hill Y.Y."/>
            <person name="Tuskan G.A."/>
            <person name="Young P.W."/>
            <person name="Sanders I.R."/>
            <person name="Henrissat B."/>
            <person name="Rensing S.A."/>
            <person name="Grigoriev I.V."/>
            <person name="Corradi N."/>
            <person name="Roux C."/>
            <person name="Martin F."/>
        </authorList>
    </citation>
    <scope>NUCLEOTIDE SEQUENCE [LARGE SCALE GENOMIC DNA]</scope>
    <source>
        <strain evidence="1 2">DAOM 197198</strain>
    </source>
</reference>
<dbReference type="InterPro" id="IPR017441">
    <property type="entry name" value="Protein_kinase_ATP_BS"/>
</dbReference>
<dbReference type="InterPro" id="IPR051681">
    <property type="entry name" value="Ser/Thr_Kinases-Pseudokinases"/>
</dbReference>
<organism evidence="1 2">
    <name type="scientific">Rhizophagus irregularis (strain DAOM 181602 / DAOM 197198 / MUCL 43194)</name>
    <name type="common">Arbuscular mycorrhizal fungus</name>
    <name type="synonym">Glomus intraradices</name>
    <dbReference type="NCBI Taxonomy" id="747089"/>
    <lineage>
        <taxon>Eukaryota</taxon>
        <taxon>Fungi</taxon>
        <taxon>Fungi incertae sedis</taxon>
        <taxon>Mucoromycota</taxon>
        <taxon>Glomeromycotina</taxon>
        <taxon>Glomeromycetes</taxon>
        <taxon>Glomerales</taxon>
        <taxon>Glomeraceae</taxon>
        <taxon>Rhizophagus</taxon>
    </lineage>
</organism>
<evidence type="ECO:0000313" key="2">
    <source>
        <dbReference type="Proteomes" id="UP000018888"/>
    </source>
</evidence>
<dbReference type="PANTHER" id="PTHR44329">
    <property type="entry name" value="SERINE/THREONINE-PROTEIN KINASE TNNI3K-RELATED"/>
    <property type="match status" value="1"/>
</dbReference>
<dbReference type="InterPro" id="IPR000719">
    <property type="entry name" value="Prot_kinase_dom"/>
</dbReference>
<dbReference type="AlphaFoldDB" id="U9V6F6"/>
<proteinExistence type="predicted"/>
<gene>
    <name evidence="1" type="ORF">GLOIN_2v498959</name>
</gene>
<evidence type="ECO:0000313" key="1">
    <source>
        <dbReference type="EMBL" id="POG64077.1"/>
    </source>
</evidence>
<dbReference type="InterPro" id="IPR011009">
    <property type="entry name" value="Kinase-like_dom_sf"/>
</dbReference>
<dbReference type="VEuPathDB" id="FungiDB:RhiirFUN_006319"/>
<dbReference type="Gene3D" id="1.10.510.10">
    <property type="entry name" value="Transferase(Phosphotransferase) domain 1"/>
    <property type="match status" value="1"/>
</dbReference>
<dbReference type="SUPFAM" id="SSF56112">
    <property type="entry name" value="Protein kinase-like (PK-like)"/>
    <property type="match status" value="1"/>
</dbReference>
<dbReference type="Pfam" id="PF07714">
    <property type="entry name" value="PK_Tyr_Ser-Thr"/>
    <property type="match status" value="1"/>
</dbReference>
<accession>U9V6F6</accession>
<reference evidence="1 2" key="2">
    <citation type="journal article" date="2018" name="New Phytol.">
        <title>High intraspecific genome diversity in the model arbuscular mycorrhizal symbiont Rhizophagus irregularis.</title>
        <authorList>
            <person name="Chen E.C.H."/>
            <person name="Morin E."/>
            <person name="Beaudet D."/>
            <person name="Noel J."/>
            <person name="Yildirir G."/>
            <person name="Ndikumana S."/>
            <person name="Charron P."/>
            <person name="St-Onge C."/>
            <person name="Giorgi J."/>
            <person name="Kruger M."/>
            <person name="Marton T."/>
            <person name="Ropars J."/>
            <person name="Grigoriev I.V."/>
            <person name="Hainaut M."/>
            <person name="Henrissat B."/>
            <person name="Roux C."/>
            <person name="Martin F."/>
            <person name="Corradi N."/>
        </authorList>
    </citation>
    <scope>NUCLEOTIDE SEQUENCE [LARGE SCALE GENOMIC DNA]</scope>
    <source>
        <strain evidence="1 2">DAOM 197198</strain>
    </source>
</reference>
<dbReference type="GO" id="GO:0005524">
    <property type="term" value="F:ATP binding"/>
    <property type="evidence" value="ECO:0007669"/>
    <property type="project" value="UniProtKB-UniRule"/>
</dbReference>
<dbReference type="EMBL" id="AUPC02000249">
    <property type="protein sequence ID" value="POG64077.1"/>
    <property type="molecule type" value="Genomic_DNA"/>
</dbReference>
<protein>
    <submittedName>
        <fullName evidence="1">Kinase-like domain-containing protein</fullName>
    </submittedName>
</protein>
<comment type="caution">
    <text evidence="1">The sequence shown here is derived from an EMBL/GenBank/DDBJ whole genome shotgun (WGS) entry which is preliminary data.</text>
</comment>
<dbReference type="PROSITE" id="PS50011">
    <property type="entry name" value="PROTEIN_KINASE_DOM"/>
    <property type="match status" value="1"/>
</dbReference>